<reference evidence="2" key="2">
    <citation type="submission" date="2015-01" db="EMBL/GenBank/DDBJ databases">
        <title>Evolutionary Origins and Diversification of the Mycorrhizal Mutualists.</title>
        <authorList>
            <consortium name="DOE Joint Genome Institute"/>
            <consortium name="Mycorrhizal Genomics Consortium"/>
            <person name="Kohler A."/>
            <person name="Kuo A."/>
            <person name="Nagy L.G."/>
            <person name="Floudas D."/>
            <person name="Copeland A."/>
            <person name="Barry K.W."/>
            <person name="Cichocki N."/>
            <person name="Veneault-Fourrey C."/>
            <person name="LaButti K."/>
            <person name="Lindquist E.A."/>
            <person name="Lipzen A."/>
            <person name="Lundell T."/>
            <person name="Morin E."/>
            <person name="Murat C."/>
            <person name="Riley R."/>
            <person name="Ohm R."/>
            <person name="Sun H."/>
            <person name="Tunlid A."/>
            <person name="Henrissat B."/>
            <person name="Grigoriev I.V."/>
            <person name="Hibbett D.S."/>
            <person name="Martin F."/>
        </authorList>
    </citation>
    <scope>NUCLEOTIDE SEQUENCE [LARGE SCALE GENOMIC DNA]</scope>
    <source>
        <strain evidence="2">Marx 270</strain>
    </source>
</reference>
<feature type="non-terminal residue" evidence="1">
    <location>
        <position position="1"/>
    </location>
</feature>
<keyword evidence="2" id="KW-1185">Reference proteome</keyword>
<evidence type="ECO:0000313" key="2">
    <source>
        <dbReference type="Proteomes" id="UP000054217"/>
    </source>
</evidence>
<accession>A0A0C3NHV9</accession>
<name>A0A0C3NHV9_PISTI</name>
<dbReference type="EMBL" id="KN832079">
    <property type="protein sequence ID" value="KIN95023.1"/>
    <property type="molecule type" value="Genomic_DNA"/>
</dbReference>
<dbReference type="AlphaFoldDB" id="A0A0C3NHV9"/>
<gene>
    <name evidence="1" type="ORF">M404DRAFT_1007864</name>
</gene>
<reference evidence="1 2" key="1">
    <citation type="submission" date="2014-04" db="EMBL/GenBank/DDBJ databases">
        <authorList>
            <consortium name="DOE Joint Genome Institute"/>
            <person name="Kuo A."/>
            <person name="Kohler A."/>
            <person name="Costa M.D."/>
            <person name="Nagy L.G."/>
            <person name="Floudas D."/>
            <person name="Copeland A."/>
            <person name="Barry K.W."/>
            <person name="Cichocki N."/>
            <person name="Veneault-Fourrey C."/>
            <person name="LaButti K."/>
            <person name="Lindquist E.A."/>
            <person name="Lipzen A."/>
            <person name="Lundell T."/>
            <person name="Morin E."/>
            <person name="Murat C."/>
            <person name="Sun H."/>
            <person name="Tunlid A."/>
            <person name="Henrissat B."/>
            <person name="Grigoriev I.V."/>
            <person name="Hibbett D.S."/>
            <person name="Martin F."/>
            <person name="Nordberg H.P."/>
            <person name="Cantor M.N."/>
            <person name="Hua S.X."/>
        </authorList>
    </citation>
    <scope>NUCLEOTIDE SEQUENCE [LARGE SCALE GENOMIC DNA]</scope>
    <source>
        <strain evidence="1 2">Marx 270</strain>
    </source>
</reference>
<evidence type="ECO:0000313" key="1">
    <source>
        <dbReference type="EMBL" id="KIN95023.1"/>
    </source>
</evidence>
<proteinExistence type="predicted"/>
<dbReference type="HOGENOM" id="CLU_2688812_0_0_1"/>
<dbReference type="InParanoid" id="A0A0C3NHV9"/>
<sequence>CFWPLPQTVSPRCMRREMAGYETKVLEFPFAFGSLFPFVPVHVPFRLSVPHVELANIACTMHFYVGCVKRMSKEF</sequence>
<protein>
    <submittedName>
        <fullName evidence="1">Uncharacterized protein</fullName>
    </submittedName>
</protein>
<dbReference type="Proteomes" id="UP000054217">
    <property type="component" value="Unassembled WGS sequence"/>
</dbReference>
<organism evidence="1 2">
    <name type="scientific">Pisolithus tinctorius Marx 270</name>
    <dbReference type="NCBI Taxonomy" id="870435"/>
    <lineage>
        <taxon>Eukaryota</taxon>
        <taxon>Fungi</taxon>
        <taxon>Dikarya</taxon>
        <taxon>Basidiomycota</taxon>
        <taxon>Agaricomycotina</taxon>
        <taxon>Agaricomycetes</taxon>
        <taxon>Agaricomycetidae</taxon>
        <taxon>Boletales</taxon>
        <taxon>Sclerodermatineae</taxon>
        <taxon>Pisolithaceae</taxon>
        <taxon>Pisolithus</taxon>
    </lineage>
</organism>